<evidence type="ECO:0000256" key="9">
    <source>
        <dbReference type="PROSITE-ProRule" id="PRU00357"/>
    </source>
</evidence>
<comment type="caution">
    <text evidence="13">The sequence shown here is derived from an EMBL/GenBank/DDBJ whole genome shotgun (WGS) entry which is preliminary data.</text>
</comment>
<dbReference type="PROSITE" id="PS51017">
    <property type="entry name" value="CCT"/>
    <property type="match status" value="1"/>
</dbReference>
<dbReference type="AlphaFoldDB" id="A0AAV1XBD7"/>
<comment type="similarity">
    <text evidence="2">Belongs to the CONSTANS family.</text>
</comment>
<keyword evidence="7 9" id="KW-0539">Nucleus</keyword>
<protein>
    <submittedName>
        <fullName evidence="13">Uncharacterized protein</fullName>
    </submittedName>
</protein>
<dbReference type="InterPro" id="IPR010402">
    <property type="entry name" value="CCT_domain"/>
</dbReference>
<comment type="subcellular location">
    <subcellularLocation>
        <location evidence="1 9">Nucleus</location>
    </subcellularLocation>
</comment>
<reference evidence="13 14" key="1">
    <citation type="submission" date="2024-03" db="EMBL/GenBank/DDBJ databases">
        <authorList>
            <person name="Martinez-Hernandez J."/>
        </authorList>
    </citation>
    <scope>NUCLEOTIDE SEQUENCE [LARGE SCALE GENOMIC DNA]</scope>
</reference>
<dbReference type="PROSITE" id="PS50119">
    <property type="entry name" value="ZF_BBOX"/>
    <property type="match status" value="2"/>
</dbReference>
<evidence type="ECO:0000259" key="11">
    <source>
        <dbReference type="PROSITE" id="PS50119"/>
    </source>
</evidence>
<evidence type="ECO:0000256" key="1">
    <source>
        <dbReference type="ARBA" id="ARBA00004123"/>
    </source>
</evidence>
<evidence type="ECO:0000256" key="5">
    <source>
        <dbReference type="ARBA" id="ARBA00022771"/>
    </source>
</evidence>
<dbReference type="CDD" id="cd19821">
    <property type="entry name" value="Bbox1_BBX-like"/>
    <property type="match status" value="1"/>
</dbReference>
<evidence type="ECO:0000256" key="4">
    <source>
        <dbReference type="ARBA" id="ARBA00022737"/>
    </source>
</evidence>
<dbReference type="EMBL" id="CAXHTB010000013">
    <property type="protein sequence ID" value="CAL0318921.1"/>
    <property type="molecule type" value="Genomic_DNA"/>
</dbReference>
<sequence>MSNRESESRVTGCEFCRSEIGVLYCRADSAKLCLLCDQRVHSANILSRKHLRSLICDNCSSHPVSVHCHTHNLLLCHHCDSVSHSSPSNHHRTPLHGFTGCPSVSHLASILGFNCNSDYAHLDCWLHDLMLLPNPLSSSSSLSSCTGKHKHIIHKQLLQLLSIPDSAAAMLTSVAANEQDNYCRVPVVQTINNNMDQLFQEEAITLHPQPEPQQYHHHEQVQEAPEIINHNTFSNTDTNPKPQTLQIWDFNSGQLRAHEEDSNALEEATCAASDAKMLGGLYEINSATYDDMASYNNAGCFKVTCFDVMKMQNVSNNPTASQGPTTSESNNLPSKKLSSASVLGKHEGSCSVKDIQFGEPPLLLMGDNLAKAARTKADTDLLAQNRGNAMVRYKEKKKTRSYEKHIRYESRKARADTRKRVKGRFVKATEAPDT</sequence>
<dbReference type="InterPro" id="IPR000315">
    <property type="entry name" value="Znf_B-box"/>
</dbReference>
<name>A0AAV1XBD7_LUPLU</name>
<feature type="domain" description="CCT" evidence="12">
    <location>
        <begin position="386"/>
        <end position="428"/>
    </location>
</feature>
<evidence type="ECO:0000313" key="13">
    <source>
        <dbReference type="EMBL" id="CAL0318921.1"/>
    </source>
</evidence>
<evidence type="ECO:0000256" key="10">
    <source>
        <dbReference type="SAM" id="MobiDB-lite"/>
    </source>
</evidence>
<evidence type="ECO:0000256" key="7">
    <source>
        <dbReference type="ARBA" id="ARBA00023242"/>
    </source>
</evidence>
<keyword evidence="4" id="KW-0677">Repeat</keyword>
<proteinExistence type="inferred from homology"/>
<dbReference type="Proteomes" id="UP001497480">
    <property type="component" value="Unassembled WGS sequence"/>
</dbReference>
<accession>A0AAV1XBD7</accession>
<evidence type="ECO:0000313" key="14">
    <source>
        <dbReference type="Proteomes" id="UP001497480"/>
    </source>
</evidence>
<feature type="domain" description="B box-type" evidence="11">
    <location>
        <begin position="8"/>
        <end position="55"/>
    </location>
</feature>
<dbReference type="Pfam" id="PF06203">
    <property type="entry name" value="CCT"/>
    <property type="match status" value="1"/>
</dbReference>
<organism evidence="13 14">
    <name type="scientific">Lupinus luteus</name>
    <name type="common">European yellow lupine</name>
    <dbReference type="NCBI Taxonomy" id="3873"/>
    <lineage>
        <taxon>Eukaryota</taxon>
        <taxon>Viridiplantae</taxon>
        <taxon>Streptophyta</taxon>
        <taxon>Embryophyta</taxon>
        <taxon>Tracheophyta</taxon>
        <taxon>Spermatophyta</taxon>
        <taxon>Magnoliopsida</taxon>
        <taxon>eudicotyledons</taxon>
        <taxon>Gunneridae</taxon>
        <taxon>Pentapetalae</taxon>
        <taxon>rosids</taxon>
        <taxon>fabids</taxon>
        <taxon>Fabales</taxon>
        <taxon>Fabaceae</taxon>
        <taxon>Papilionoideae</taxon>
        <taxon>50 kb inversion clade</taxon>
        <taxon>genistoids sensu lato</taxon>
        <taxon>core genistoids</taxon>
        <taxon>Genisteae</taxon>
        <taxon>Lupinus</taxon>
    </lineage>
</organism>
<dbReference type="PANTHER" id="PTHR31717:SF45">
    <property type="entry name" value="ZINC FINGER PROTEIN CONSTANS-LIKE 14-RELATED"/>
    <property type="match status" value="1"/>
</dbReference>
<evidence type="ECO:0000256" key="6">
    <source>
        <dbReference type="ARBA" id="ARBA00022833"/>
    </source>
</evidence>
<dbReference type="InterPro" id="IPR049808">
    <property type="entry name" value="CONSTANS-like_Bbox1"/>
</dbReference>
<gene>
    <name evidence="13" type="ORF">LLUT_LOCUS19981</name>
</gene>
<feature type="domain" description="B box-type" evidence="11">
    <location>
        <begin position="51"/>
        <end position="95"/>
    </location>
</feature>
<feature type="region of interest" description="Disordered" evidence="10">
    <location>
        <begin position="316"/>
        <end position="340"/>
    </location>
</feature>
<dbReference type="GO" id="GO:0008270">
    <property type="term" value="F:zinc ion binding"/>
    <property type="evidence" value="ECO:0007669"/>
    <property type="project" value="UniProtKB-KW"/>
</dbReference>
<keyword evidence="5 8" id="KW-0863">Zinc-finger</keyword>
<keyword evidence="14" id="KW-1185">Reference proteome</keyword>
<dbReference type="PANTHER" id="PTHR31717">
    <property type="entry name" value="ZINC FINGER PROTEIN CONSTANS-LIKE 10"/>
    <property type="match status" value="1"/>
</dbReference>
<keyword evidence="6" id="KW-0862">Zinc</keyword>
<evidence type="ECO:0000256" key="2">
    <source>
        <dbReference type="ARBA" id="ARBA00010024"/>
    </source>
</evidence>
<dbReference type="GO" id="GO:0005634">
    <property type="term" value="C:nucleus"/>
    <property type="evidence" value="ECO:0007669"/>
    <property type="project" value="UniProtKB-SubCell"/>
</dbReference>
<dbReference type="GO" id="GO:0006355">
    <property type="term" value="P:regulation of DNA-templated transcription"/>
    <property type="evidence" value="ECO:0007669"/>
    <property type="project" value="UniProtKB-ARBA"/>
</dbReference>
<evidence type="ECO:0000256" key="3">
    <source>
        <dbReference type="ARBA" id="ARBA00022723"/>
    </source>
</evidence>
<evidence type="ECO:0000256" key="8">
    <source>
        <dbReference type="PROSITE-ProRule" id="PRU00024"/>
    </source>
</evidence>
<keyword evidence="3" id="KW-0479">Metal-binding</keyword>
<dbReference type="SMART" id="SM00336">
    <property type="entry name" value="BBOX"/>
    <property type="match status" value="2"/>
</dbReference>
<evidence type="ECO:0000259" key="12">
    <source>
        <dbReference type="PROSITE" id="PS51017"/>
    </source>
</evidence>